<evidence type="ECO:0000256" key="3">
    <source>
        <dbReference type="ARBA" id="ARBA00022676"/>
    </source>
</evidence>
<evidence type="ECO:0000256" key="6">
    <source>
        <dbReference type="ARBA" id="ARBA00022824"/>
    </source>
</evidence>
<dbReference type="FunFam" id="3.40.50.2000:FF:000050">
    <property type="entry name" value="UDP-glucuronosyltransferase"/>
    <property type="match status" value="1"/>
</dbReference>
<evidence type="ECO:0000256" key="2">
    <source>
        <dbReference type="ARBA" id="ARBA00009995"/>
    </source>
</evidence>
<feature type="transmembrane region" description="Helical" evidence="11">
    <location>
        <begin position="477"/>
        <end position="501"/>
    </location>
</feature>
<dbReference type="InterPro" id="IPR050271">
    <property type="entry name" value="UDP-glycosyltransferase"/>
</dbReference>
<evidence type="ECO:0000256" key="7">
    <source>
        <dbReference type="ARBA" id="ARBA00022989"/>
    </source>
</evidence>
<dbReference type="InterPro" id="IPR002213">
    <property type="entry name" value="UDP_glucos_trans"/>
</dbReference>
<dbReference type="EMBL" id="MT012589">
    <property type="protein sequence ID" value="QPA18371.1"/>
    <property type="molecule type" value="mRNA"/>
</dbReference>
<reference evidence="12" key="2">
    <citation type="journal article" name="BMC Genomics">
        <title>Host plant adaptation in the polyphagous whitefly, Trialeurodes vaporariorum, is associated with transcriptional plasticity and altered sensitivity to insecticides.</title>
        <authorList>
            <person name="Pym A."/>
            <person name="Singh K.S."/>
            <person name="Nordgren A."/>
            <person name="Davies T.G.E."/>
            <person name="Zimmer C.T."/>
            <person name="Elias J."/>
            <person name="Slater R."/>
            <person name="Bass C."/>
        </authorList>
    </citation>
    <scope>NUCLEOTIDE SEQUENCE</scope>
</reference>
<evidence type="ECO:0000313" key="12">
    <source>
        <dbReference type="EMBL" id="QPA18371.1"/>
    </source>
</evidence>
<keyword evidence="8 11" id="KW-0472">Membrane</keyword>
<keyword evidence="6" id="KW-0256">Endoplasmic reticulum</keyword>
<evidence type="ECO:0000256" key="5">
    <source>
        <dbReference type="ARBA" id="ARBA00022692"/>
    </source>
</evidence>
<comment type="similarity">
    <text evidence="2">Belongs to the UDP-glycosyltransferase family.</text>
</comment>
<dbReference type="Gene3D" id="3.40.50.2000">
    <property type="entry name" value="Glycogen Phosphorylase B"/>
    <property type="match status" value="2"/>
</dbReference>
<name>A0A873P507_TRIVP</name>
<dbReference type="PANTHER" id="PTHR48043">
    <property type="entry name" value="EG:EG0003.4 PROTEIN-RELATED"/>
    <property type="match status" value="1"/>
</dbReference>
<dbReference type="CDD" id="cd03784">
    <property type="entry name" value="GT1_Gtf-like"/>
    <property type="match status" value="1"/>
</dbReference>
<keyword evidence="7 11" id="KW-1133">Transmembrane helix</keyword>
<evidence type="ECO:0000256" key="10">
    <source>
        <dbReference type="ARBA" id="ARBA00046288"/>
    </source>
</evidence>
<comment type="subcellular location">
    <subcellularLocation>
        <location evidence="10">Endomembrane system</location>
        <topology evidence="10">Single-pass type I membrane protein</topology>
    </subcellularLocation>
    <subcellularLocation>
        <location evidence="1">Endoplasmic reticulum</location>
    </subcellularLocation>
</comment>
<dbReference type="Pfam" id="PF00201">
    <property type="entry name" value="UDPGT"/>
    <property type="match status" value="1"/>
</dbReference>
<proteinExistence type="evidence at transcript level"/>
<dbReference type="GO" id="GO:0005783">
    <property type="term" value="C:endoplasmic reticulum"/>
    <property type="evidence" value="ECO:0007669"/>
    <property type="project" value="UniProtKB-SubCell"/>
</dbReference>
<evidence type="ECO:0000256" key="4">
    <source>
        <dbReference type="ARBA" id="ARBA00022679"/>
    </source>
</evidence>
<evidence type="ECO:0000256" key="1">
    <source>
        <dbReference type="ARBA" id="ARBA00004240"/>
    </source>
</evidence>
<evidence type="ECO:0000256" key="11">
    <source>
        <dbReference type="SAM" id="Phobius"/>
    </source>
</evidence>
<keyword evidence="5 11" id="KW-0812">Transmembrane</keyword>
<accession>A0A873P507</accession>
<keyword evidence="9" id="KW-0325">Glycoprotein</keyword>
<dbReference type="GO" id="GO:0008194">
    <property type="term" value="F:UDP-glycosyltransferase activity"/>
    <property type="evidence" value="ECO:0007669"/>
    <property type="project" value="InterPro"/>
</dbReference>
<keyword evidence="3" id="KW-0328">Glycosyltransferase</keyword>
<evidence type="ECO:0000256" key="8">
    <source>
        <dbReference type="ARBA" id="ARBA00023136"/>
    </source>
</evidence>
<keyword evidence="4 12" id="KW-0808">Transferase</keyword>
<dbReference type="AlphaFoldDB" id="A0A873P507"/>
<dbReference type="SUPFAM" id="SSF53756">
    <property type="entry name" value="UDP-Glycosyltransferase/glycogen phosphorylase"/>
    <property type="match status" value="1"/>
</dbReference>
<sequence length="529" mass="60698">MKIQNASYFCCFVALSICTEIVLSARILFVLPFPGRSHYLFSKPLLEELAARGHQVTAYTTFKQEKPQRNYKAIQLNTSAFKTEFDFPSLRNMPAFTDVNEIWTTVAAVNEALHQGPELQELKRQPNDSYDLIIVQATFADESVLAFGHKFGVPVINMHPLMMDSSVARMAGAPHGMSYIPEYRYPHTDRMNFWQRVKNTAIGVYELIGGNVFQIPNQDGIMRRNFRYPGSENLPHIRDLIANISLHLVNTIPLFTYNRPYPPNVIEVAGINLKRLEKLPQDLQTFLDEATNGAIFFSFGSMLTPSAFSTEMKKVFVETMKSLTQYRIIWKWTDEIDNASGHILQRPWLPQPEILAHPNCKLFITHGGFNSLVEVMSIGKPVLGIPYFTDQFRNVAFYEQARVGLGVDLDNITVADFTEKINRIIQTSSFRENAKKISALYHDQPQTSLEKAVFWVEYVIRHKGAHHLKPASMTLPYYKYLLIDVILFFLFSLFLIIYICIRTVRKIICQFCLRSNKIKKSVNGNKKQN</sequence>
<dbReference type="PANTHER" id="PTHR48043:SF159">
    <property type="entry name" value="EG:EG0003.4 PROTEIN-RELATED"/>
    <property type="match status" value="1"/>
</dbReference>
<reference evidence="12" key="1">
    <citation type="submission" date="2020-01" db="EMBL/GenBank/DDBJ databases">
        <authorList>
            <person name="Pym A.M."/>
            <person name="Bass C."/>
            <person name="Singh K.S."/>
        </authorList>
    </citation>
    <scope>NUCLEOTIDE SEQUENCE</scope>
</reference>
<evidence type="ECO:0000256" key="9">
    <source>
        <dbReference type="ARBA" id="ARBA00023180"/>
    </source>
</evidence>
<protein>
    <submittedName>
        <fullName evidence="12">UDP-gluconosyltransferase</fullName>
    </submittedName>
</protein>
<organism evidence="12">
    <name type="scientific">Trialeurodes vaporariorum</name>
    <name type="common">Greenhouse whitefly</name>
    <name type="synonym">Aleyrodes vaporariorum</name>
    <dbReference type="NCBI Taxonomy" id="88556"/>
    <lineage>
        <taxon>Eukaryota</taxon>
        <taxon>Metazoa</taxon>
        <taxon>Ecdysozoa</taxon>
        <taxon>Arthropoda</taxon>
        <taxon>Hexapoda</taxon>
        <taxon>Insecta</taxon>
        <taxon>Pterygota</taxon>
        <taxon>Neoptera</taxon>
        <taxon>Paraneoptera</taxon>
        <taxon>Hemiptera</taxon>
        <taxon>Sternorrhyncha</taxon>
        <taxon>Aleyrodoidea</taxon>
        <taxon>Aleyrodidae</taxon>
        <taxon>Aleyrodinae</taxon>
        <taxon>Trialeurodes</taxon>
    </lineage>
</organism>
<gene>
    <name evidence="12" type="primary">UGT356F1</name>
</gene>